<feature type="transmembrane region" description="Helical" evidence="1">
    <location>
        <begin position="6"/>
        <end position="26"/>
    </location>
</feature>
<accession>A0ABP7BZU9</accession>
<evidence type="ECO:0000256" key="1">
    <source>
        <dbReference type="SAM" id="Phobius"/>
    </source>
</evidence>
<gene>
    <name evidence="2" type="ORF">GCM10023081_09270</name>
</gene>
<sequence>MTADLEAIWGLAVAGFLCFWFGVSAFHQFRPHRWTRLMGHDVLGLIPRWSFFAPNPGRHDIHLVFRDWILDEPTEWQELDLGSLNSWTRWIWHPERYASKAVADAAGGLSMASAAARETGARTVMLSTPYLRLLSWAMSQPVPPDSTARQFAVIASQGFGPTQTLELRFLSEKHPFES</sequence>
<dbReference type="EMBL" id="BAABEO010000008">
    <property type="protein sequence ID" value="GAA3673056.1"/>
    <property type="molecule type" value="Genomic_DNA"/>
</dbReference>
<reference evidence="3" key="1">
    <citation type="journal article" date="2019" name="Int. J. Syst. Evol. Microbiol.">
        <title>The Global Catalogue of Microorganisms (GCM) 10K type strain sequencing project: providing services to taxonomists for standard genome sequencing and annotation.</title>
        <authorList>
            <consortium name="The Broad Institute Genomics Platform"/>
            <consortium name="The Broad Institute Genome Sequencing Center for Infectious Disease"/>
            <person name="Wu L."/>
            <person name="Ma J."/>
        </authorList>
    </citation>
    <scope>NUCLEOTIDE SEQUENCE [LARGE SCALE GENOMIC DNA]</scope>
    <source>
        <strain evidence="3">JCM 30742</strain>
    </source>
</reference>
<keyword evidence="3" id="KW-1185">Reference proteome</keyword>
<evidence type="ECO:0000313" key="3">
    <source>
        <dbReference type="Proteomes" id="UP001500752"/>
    </source>
</evidence>
<organism evidence="2 3">
    <name type="scientific">Arthrobacter ginkgonis</name>
    <dbReference type="NCBI Taxonomy" id="1630594"/>
    <lineage>
        <taxon>Bacteria</taxon>
        <taxon>Bacillati</taxon>
        <taxon>Actinomycetota</taxon>
        <taxon>Actinomycetes</taxon>
        <taxon>Micrococcales</taxon>
        <taxon>Micrococcaceae</taxon>
        <taxon>Arthrobacter</taxon>
    </lineage>
</organism>
<comment type="caution">
    <text evidence="2">The sequence shown here is derived from an EMBL/GenBank/DDBJ whole genome shotgun (WGS) entry which is preliminary data.</text>
</comment>
<keyword evidence="1" id="KW-0812">Transmembrane</keyword>
<evidence type="ECO:0000313" key="2">
    <source>
        <dbReference type="EMBL" id="GAA3673056.1"/>
    </source>
</evidence>
<name>A0ABP7BZU9_9MICC</name>
<dbReference type="Proteomes" id="UP001500752">
    <property type="component" value="Unassembled WGS sequence"/>
</dbReference>
<keyword evidence="1" id="KW-0472">Membrane</keyword>
<keyword evidence="1" id="KW-1133">Transmembrane helix</keyword>
<proteinExistence type="predicted"/>
<dbReference type="RefSeq" id="WP_345148836.1">
    <property type="nucleotide sequence ID" value="NZ_BAABEO010000008.1"/>
</dbReference>
<protein>
    <submittedName>
        <fullName evidence="2">Uncharacterized protein</fullName>
    </submittedName>
</protein>